<sequence>MMVRKIFLLLFTVLLVLVTVSVEYTNTNSWWQYLNYRFLIVMLLYISSIFLCITNFLYAFGMLLESWEWTRKGINSEFFICLGYIVLLLLLIWSSPLITLLFCLLIGLQEGKRWVKKQKTTTWL</sequence>
<organism evidence="2 3">
    <name type="scientific">Croceifilum oryzae</name>
    <dbReference type="NCBI Taxonomy" id="1553429"/>
    <lineage>
        <taxon>Bacteria</taxon>
        <taxon>Bacillati</taxon>
        <taxon>Bacillota</taxon>
        <taxon>Bacilli</taxon>
        <taxon>Bacillales</taxon>
        <taxon>Thermoactinomycetaceae</taxon>
        <taxon>Croceifilum</taxon>
    </lineage>
</organism>
<accession>A0AAJ1WTI4</accession>
<dbReference type="AlphaFoldDB" id="A0AAJ1WTI4"/>
<dbReference type="GO" id="GO:0008233">
    <property type="term" value="F:peptidase activity"/>
    <property type="evidence" value="ECO:0007669"/>
    <property type="project" value="UniProtKB-KW"/>
</dbReference>
<keyword evidence="2" id="KW-0378">Hydrolase</keyword>
<keyword evidence="1" id="KW-1133">Transmembrane helix</keyword>
<evidence type="ECO:0000313" key="2">
    <source>
        <dbReference type="EMBL" id="MDQ0418078.1"/>
    </source>
</evidence>
<proteinExistence type="predicted"/>
<keyword evidence="1" id="KW-0812">Transmembrane</keyword>
<keyword evidence="1" id="KW-0472">Membrane</keyword>
<feature type="transmembrane region" description="Helical" evidence="1">
    <location>
        <begin position="37"/>
        <end position="60"/>
    </location>
</feature>
<comment type="caution">
    <text evidence="2">The sequence shown here is derived from an EMBL/GenBank/DDBJ whole genome shotgun (WGS) entry which is preliminary data.</text>
</comment>
<keyword evidence="3" id="KW-1185">Reference proteome</keyword>
<protein>
    <submittedName>
        <fullName evidence="2">Membrane protein implicated in regulation of membrane protease activity</fullName>
    </submittedName>
</protein>
<dbReference type="Proteomes" id="UP001238450">
    <property type="component" value="Unassembled WGS sequence"/>
</dbReference>
<evidence type="ECO:0000313" key="3">
    <source>
        <dbReference type="Proteomes" id="UP001238450"/>
    </source>
</evidence>
<gene>
    <name evidence="2" type="ORF">J2Z48_002267</name>
</gene>
<name>A0AAJ1WTI4_9BACL</name>
<dbReference type="EMBL" id="JAUSUV010000009">
    <property type="protein sequence ID" value="MDQ0418078.1"/>
    <property type="molecule type" value="Genomic_DNA"/>
</dbReference>
<feature type="transmembrane region" description="Helical" evidence="1">
    <location>
        <begin position="81"/>
        <end position="108"/>
    </location>
</feature>
<keyword evidence="2" id="KW-0645">Protease</keyword>
<evidence type="ECO:0000256" key="1">
    <source>
        <dbReference type="SAM" id="Phobius"/>
    </source>
</evidence>
<dbReference type="GO" id="GO:0006508">
    <property type="term" value="P:proteolysis"/>
    <property type="evidence" value="ECO:0007669"/>
    <property type="project" value="UniProtKB-KW"/>
</dbReference>
<reference evidence="2 3" key="1">
    <citation type="submission" date="2023-07" db="EMBL/GenBank/DDBJ databases">
        <title>Genomic Encyclopedia of Type Strains, Phase IV (KMG-IV): sequencing the most valuable type-strain genomes for metagenomic binning, comparative biology and taxonomic classification.</title>
        <authorList>
            <person name="Goeker M."/>
        </authorList>
    </citation>
    <scope>NUCLEOTIDE SEQUENCE [LARGE SCALE GENOMIC DNA]</scope>
    <source>
        <strain evidence="2 3">DSM 46876</strain>
    </source>
</reference>